<gene>
    <name evidence="7" type="ORF">SAMN02745126_00222</name>
</gene>
<accession>A0A1T4JN57</accession>
<dbReference type="Gene3D" id="2.30.30.60">
    <property type="match status" value="1"/>
</dbReference>
<reference evidence="8" key="1">
    <citation type="submission" date="2017-02" db="EMBL/GenBank/DDBJ databases">
        <authorList>
            <person name="Varghese N."/>
            <person name="Submissions S."/>
        </authorList>
    </citation>
    <scope>NUCLEOTIDE SEQUENCE [LARGE SCALE GENOMIC DNA]</scope>
    <source>
        <strain evidence="8">ATCC 27094</strain>
    </source>
</reference>
<feature type="domain" description="Mechanosensitive ion channel MscS" evidence="6">
    <location>
        <begin position="192"/>
        <end position="258"/>
    </location>
</feature>
<evidence type="ECO:0000256" key="4">
    <source>
        <dbReference type="ARBA" id="ARBA00023136"/>
    </source>
</evidence>
<proteinExistence type="predicted"/>
<feature type="transmembrane region" description="Helical" evidence="5">
    <location>
        <begin position="143"/>
        <end position="164"/>
    </location>
</feature>
<dbReference type="OrthoDB" id="9792218at2"/>
<evidence type="ECO:0000256" key="5">
    <source>
        <dbReference type="SAM" id="Phobius"/>
    </source>
</evidence>
<dbReference type="InterPro" id="IPR006685">
    <property type="entry name" value="MscS_channel_2nd"/>
</dbReference>
<feature type="transmembrane region" description="Helical" evidence="5">
    <location>
        <begin position="96"/>
        <end position="122"/>
    </location>
</feature>
<dbReference type="GO" id="GO:0016020">
    <property type="term" value="C:membrane"/>
    <property type="evidence" value="ECO:0007669"/>
    <property type="project" value="UniProtKB-SubCell"/>
</dbReference>
<feature type="transmembrane region" description="Helical" evidence="5">
    <location>
        <begin position="170"/>
        <end position="189"/>
    </location>
</feature>
<protein>
    <submittedName>
        <fullName evidence="7">Small-conductance mechanosensitive channel</fullName>
    </submittedName>
</protein>
<keyword evidence="3 5" id="KW-1133">Transmembrane helix</keyword>
<dbReference type="InterPro" id="IPR023408">
    <property type="entry name" value="MscS_beta-dom_sf"/>
</dbReference>
<dbReference type="STRING" id="225324.SAMN02745126_00222"/>
<keyword evidence="8" id="KW-1185">Reference proteome</keyword>
<dbReference type="Pfam" id="PF00924">
    <property type="entry name" value="MS_channel_2nd"/>
    <property type="match status" value="1"/>
</dbReference>
<comment type="subcellular location">
    <subcellularLocation>
        <location evidence="1">Membrane</location>
    </subcellularLocation>
</comment>
<evidence type="ECO:0000313" key="7">
    <source>
        <dbReference type="EMBL" id="SJZ31593.1"/>
    </source>
</evidence>
<dbReference type="InterPro" id="IPR010920">
    <property type="entry name" value="LSM_dom_sf"/>
</dbReference>
<organism evidence="7 8">
    <name type="scientific">Enhydrobacter aerosaccus</name>
    <dbReference type="NCBI Taxonomy" id="225324"/>
    <lineage>
        <taxon>Bacteria</taxon>
        <taxon>Pseudomonadati</taxon>
        <taxon>Pseudomonadota</taxon>
        <taxon>Alphaproteobacteria</taxon>
        <taxon>Hyphomicrobiales</taxon>
        <taxon>Enhydrobacter</taxon>
    </lineage>
</organism>
<dbReference type="SUPFAM" id="SSF50182">
    <property type="entry name" value="Sm-like ribonucleoproteins"/>
    <property type="match status" value="1"/>
</dbReference>
<dbReference type="PANTHER" id="PTHR30566:SF25">
    <property type="entry name" value="INNER MEMBRANE PROTEIN"/>
    <property type="match status" value="1"/>
</dbReference>
<dbReference type="Gene3D" id="1.10.287.1260">
    <property type="match status" value="1"/>
</dbReference>
<feature type="transmembrane region" description="Helical" evidence="5">
    <location>
        <begin position="66"/>
        <end position="84"/>
    </location>
</feature>
<evidence type="ECO:0000256" key="3">
    <source>
        <dbReference type="ARBA" id="ARBA00022989"/>
    </source>
</evidence>
<dbReference type="GO" id="GO:0008381">
    <property type="term" value="F:mechanosensitive monoatomic ion channel activity"/>
    <property type="evidence" value="ECO:0007669"/>
    <property type="project" value="UniProtKB-ARBA"/>
</dbReference>
<feature type="transmembrane region" description="Helical" evidence="5">
    <location>
        <begin position="20"/>
        <end position="45"/>
    </location>
</feature>
<dbReference type="EMBL" id="FUWJ01000001">
    <property type="protein sequence ID" value="SJZ31593.1"/>
    <property type="molecule type" value="Genomic_DNA"/>
</dbReference>
<evidence type="ECO:0000256" key="1">
    <source>
        <dbReference type="ARBA" id="ARBA00004370"/>
    </source>
</evidence>
<dbReference type="AlphaFoldDB" id="A0A1T4JN57"/>
<keyword evidence="2 5" id="KW-0812">Transmembrane</keyword>
<sequence length="368" mass="40891">MPLQDLFTEIGRLAGWLPDWLITAAAFVLAAALALLVHGAVVRLAHRLVPPRFVFLQTLLSSTRDLSRVALVLVAMATVLPVVPLGKEATNIVAHWLFVAFIGLVGWASITALMLATDVYLARSTINEQSNALARKHVTQVRVLRRVTVTLVIIITVAAALMTFNSVKQYGVSLIASAGAAGIVVGLAIRPLLTNLFAGIQLAVTQPIRIGDAVIVENEWGWVEEITSTYVVIKIWDWRRLVVPLSYFLERPFQNWTRQTTDLIGSVLIWVDYTVPVAPIRTRLEQIARESKLWDGQVVNLQVVDSNERAIQLRALASARTSSDAWDLRCEVREKLIVYLQQEYPEALPKQRAELVDLAQRRTARQAG</sequence>
<name>A0A1T4JN57_9HYPH</name>
<evidence type="ECO:0000256" key="2">
    <source>
        <dbReference type="ARBA" id="ARBA00022692"/>
    </source>
</evidence>
<dbReference type="RefSeq" id="WP_085931992.1">
    <property type="nucleotide sequence ID" value="NZ_FUWJ01000001.1"/>
</dbReference>
<evidence type="ECO:0000313" key="8">
    <source>
        <dbReference type="Proteomes" id="UP000190092"/>
    </source>
</evidence>
<keyword evidence="4 5" id="KW-0472">Membrane</keyword>
<dbReference type="Proteomes" id="UP000190092">
    <property type="component" value="Unassembled WGS sequence"/>
</dbReference>
<evidence type="ECO:0000259" key="6">
    <source>
        <dbReference type="Pfam" id="PF00924"/>
    </source>
</evidence>
<dbReference type="PANTHER" id="PTHR30566">
    <property type="entry name" value="YNAI-RELATED MECHANOSENSITIVE ION CHANNEL"/>
    <property type="match status" value="1"/>
</dbReference>